<proteinExistence type="predicted"/>
<keyword evidence="1" id="KW-0472">Membrane</keyword>
<protein>
    <submittedName>
        <fullName evidence="2">Uncharacterized protein</fullName>
    </submittedName>
</protein>
<evidence type="ECO:0000313" key="2">
    <source>
        <dbReference type="EMBL" id="RCW17536.1"/>
    </source>
</evidence>
<comment type="caution">
    <text evidence="2">The sequence shown here is derived from an EMBL/GenBank/DDBJ whole genome shotgun (WGS) entry which is preliminary data.</text>
</comment>
<dbReference type="AlphaFoldDB" id="A0A368UH55"/>
<keyword evidence="1" id="KW-1133">Transmembrane helix</keyword>
<accession>A0A368UH55</accession>
<sequence length="64" mass="7480">MTQNLHFDNIFLVLELIKAFISKIMVNFLVFLFLSEEHFPLKISLRLPFYTLIIPKTFTAGFAS</sequence>
<evidence type="ECO:0000256" key="1">
    <source>
        <dbReference type="SAM" id="Phobius"/>
    </source>
</evidence>
<dbReference type="EMBL" id="NETH01000008">
    <property type="protein sequence ID" value="RCW17536.1"/>
    <property type="molecule type" value="Genomic_DNA"/>
</dbReference>
<name>A0A368UH55_9STRE</name>
<dbReference type="Proteomes" id="UP000253215">
    <property type="component" value="Unassembled WGS sequence"/>
</dbReference>
<keyword evidence="1" id="KW-0812">Transmembrane</keyword>
<evidence type="ECO:0000313" key="3">
    <source>
        <dbReference type="Proteomes" id="UP000253215"/>
    </source>
</evidence>
<feature type="transmembrane region" description="Helical" evidence="1">
    <location>
        <begin position="12"/>
        <end position="34"/>
    </location>
</feature>
<organism evidence="2 3">
    <name type="scientific">Streptococcus gallolyticus</name>
    <dbReference type="NCBI Taxonomy" id="315405"/>
    <lineage>
        <taxon>Bacteria</taxon>
        <taxon>Bacillati</taxon>
        <taxon>Bacillota</taxon>
        <taxon>Bacilli</taxon>
        <taxon>Lactobacillales</taxon>
        <taxon>Streptococcaceae</taxon>
        <taxon>Streptococcus</taxon>
    </lineage>
</organism>
<reference evidence="2 3" key="1">
    <citation type="journal article" date="2018" name="Sci. Rep.">
        <title>Network-guided genomic and metagenomic analysis of the faecal microbiota of the critically endangered kakapo.</title>
        <authorList>
            <person name="Waite D.W."/>
            <person name="Dsouza M."/>
            <person name="Sekiguchi Y."/>
            <person name="Hugenholtz P."/>
            <person name="Taylor M.W."/>
        </authorList>
    </citation>
    <scope>NUCLEOTIDE SEQUENCE [LARGE SCALE GENOMIC DNA]</scope>
    <source>
        <strain evidence="2 3">BI02</strain>
    </source>
</reference>
<gene>
    <name evidence="2" type="ORF">CAC02_02465</name>
</gene>